<dbReference type="Proteomes" id="UP000570514">
    <property type="component" value="Unassembled WGS sequence"/>
</dbReference>
<dbReference type="RefSeq" id="WP_167084775.1">
    <property type="nucleotide sequence ID" value="NZ_BAAADC010000001.1"/>
</dbReference>
<keyword evidence="3" id="KW-1185">Reference proteome</keyword>
<evidence type="ECO:0000256" key="1">
    <source>
        <dbReference type="SAM" id="SignalP"/>
    </source>
</evidence>
<sequence>MTMKKAIARIVAATLWGLAATAAEADYLQDHGSSVTIVDARPSEDSASNSGSVWMWNDNYGIQQVGDAATEPSRLALLQRDLNQGLEPGMLHSPLVLKRYCIRLDNQKAEVNQALAVAAVGVFGAFAGQTTGSGTASFFEIEIEAVVNDQLETVHLRYPNGRKVYANWGERKNVEPLMAAMGQAHAELISKIKANGGIERAQASQGFRRFSDMFPEKDAAQD</sequence>
<protein>
    <recommendedName>
        <fullName evidence="4">DUF3313 domain-containing protein</fullName>
    </recommendedName>
</protein>
<comment type="caution">
    <text evidence="2">The sequence shown here is derived from an EMBL/GenBank/DDBJ whole genome shotgun (WGS) entry which is preliminary data.</text>
</comment>
<dbReference type="EMBL" id="JAASRM010000001">
    <property type="protein sequence ID" value="NIK90324.1"/>
    <property type="molecule type" value="Genomic_DNA"/>
</dbReference>
<feature type="signal peptide" evidence="1">
    <location>
        <begin position="1"/>
        <end position="25"/>
    </location>
</feature>
<evidence type="ECO:0000313" key="2">
    <source>
        <dbReference type="EMBL" id="NIK90324.1"/>
    </source>
</evidence>
<dbReference type="AlphaFoldDB" id="A0A846N2T8"/>
<gene>
    <name evidence="2" type="ORF">FHS83_003642</name>
</gene>
<evidence type="ECO:0000313" key="3">
    <source>
        <dbReference type="Proteomes" id="UP000570514"/>
    </source>
</evidence>
<organism evidence="2 3">
    <name type="scientific">Rhizomicrobium palustre</name>
    <dbReference type="NCBI Taxonomy" id="189966"/>
    <lineage>
        <taxon>Bacteria</taxon>
        <taxon>Pseudomonadati</taxon>
        <taxon>Pseudomonadota</taxon>
        <taxon>Alphaproteobacteria</taxon>
        <taxon>Micropepsales</taxon>
        <taxon>Micropepsaceae</taxon>
        <taxon>Rhizomicrobium</taxon>
    </lineage>
</organism>
<feature type="chain" id="PRO_5032659978" description="DUF3313 domain-containing protein" evidence="1">
    <location>
        <begin position="26"/>
        <end position="222"/>
    </location>
</feature>
<evidence type="ECO:0008006" key="4">
    <source>
        <dbReference type="Google" id="ProtNLM"/>
    </source>
</evidence>
<name>A0A846N2T8_9PROT</name>
<accession>A0A846N2T8</accession>
<keyword evidence="1" id="KW-0732">Signal</keyword>
<proteinExistence type="predicted"/>
<reference evidence="2 3" key="1">
    <citation type="submission" date="2020-03" db="EMBL/GenBank/DDBJ databases">
        <title>Genomic Encyclopedia of Type Strains, Phase IV (KMG-IV): sequencing the most valuable type-strain genomes for metagenomic binning, comparative biology and taxonomic classification.</title>
        <authorList>
            <person name="Goeker M."/>
        </authorList>
    </citation>
    <scope>NUCLEOTIDE SEQUENCE [LARGE SCALE GENOMIC DNA]</scope>
    <source>
        <strain evidence="2 3">DSM 19867</strain>
    </source>
</reference>